<proteinExistence type="predicted"/>
<dbReference type="PANTHER" id="PTHR12526:SF622">
    <property type="entry name" value="GLYCOSYLTRANSFERASE (GROUP I)"/>
    <property type="match status" value="1"/>
</dbReference>
<comment type="caution">
    <text evidence="2">The sequence shown here is derived from an EMBL/GenBank/DDBJ whole genome shotgun (WGS) entry which is preliminary data.</text>
</comment>
<dbReference type="GO" id="GO:0016757">
    <property type="term" value="F:glycosyltransferase activity"/>
    <property type="evidence" value="ECO:0007669"/>
    <property type="project" value="InterPro"/>
</dbReference>
<dbReference type="STRING" id="1802661.A2649_01215"/>
<protein>
    <recommendedName>
        <fullName evidence="1">Glycosyl transferase family 1 domain-containing protein</fullName>
    </recommendedName>
</protein>
<evidence type="ECO:0000313" key="2">
    <source>
        <dbReference type="EMBL" id="OGM99049.1"/>
    </source>
</evidence>
<dbReference type="Pfam" id="PF00534">
    <property type="entry name" value="Glycos_transf_1"/>
    <property type="match status" value="1"/>
</dbReference>
<dbReference type="CDD" id="cd03801">
    <property type="entry name" value="GT4_PimA-like"/>
    <property type="match status" value="1"/>
</dbReference>
<gene>
    <name evidence="2" type="ORF">A2649_01215</name>
</gene>
<evidence type="ECO:0000313" key="3">
    <source>
        <dbReference type="Proteomes" id="UP000176893"/>
    </source>
</evidence>
<dbReference type="InterPro" id="IPR001296">
    <property type="entry name" value="Glyco_trans_1"/>
</dbReference>
<evidence type="ECO:0000259" key="1">
    <source>
        <dbReference type="Pfam" id="PF00534"/>
    </source>
</evidence>
<feature type="domain" description="Glycosyl transferase family 1" evidence="1">
    <location>
        <begin position="108"/>
        <end position="284"/>
    </location>
</feature>
<dbReference type="SUPFAM" id="SSF53756">
    <property type="entry name" value="UDP-Glycosyltransferase/glycogen phosphorylase"/>
    <property type="match status" value="1"/>
</dbReference>
<name>A0A1F8EFE9_9BACT</name>
<accession>A0A1F8EFE9</accession>
<dbReference type="EMBL" id="MGJB01000006">
    <property type="protein sequence ID" value="OGM99049.1"/>
    <property type="molecule type" value="Genomic_DNA"/>
</dbReference>
<dbReference type="AlphaFoldDB" id="A0A1F8EFE9"/>
<dbReference type="Gene3D" id="3.40.50.2000">
    <property type="entry name" value="Glycogen Phosphorylase B"/>
    <property type="match status" value="2"/>
</dbReference>
<sequence>MSFYIKSFISAFFLSFSALSQRTDLVFSRDEMPLFLLSFFRKNLIYEAHNFSSCRKLFYKRFKSINLKVVVITKHLKENFTKIGFRPENILVASDGVDLSDFDIDISKQEARVKTGLPSDKNIVMYTGHLFEWKGTGTLLQTARLISNDRFPISDSKMLFVFIGGTERDIKSFKQKAQGLNNVLILEHKRYNQIPLFLKAADVLVLPNSTREEISRSYTSPLKMFEYMASKRPIVASDLPSLREILNEKNSVPVNSDDALALAGGIKFVLKNPNESQKLTKKAFEEVKNYTWQKRVETIFKFIEEDFKGVLGSFKME</sequence>
<dbReference type="PANTHER" id="PTHR12526">
    <property type="entry name" value="GLYCOSYLTRANSFERASE"/>
    <property type="match status" value="1"/>
</dbReference>
<organism evidence="2 3">
    <name type="scientific">Candidatus Yanofskybacteria bacterium RIFCSPHIGHO2_01_FULL_41_26</name>
    <dbReference type="NCBI Taxonomy" id="1802661"/>
    <lineage>
        <taxon>Bacteria</taxon>
        <taxon>Candidatus Yanofskyibacteriota</taxon>
    </lineage>
</organism>
<dbReference type="Proteomes" id="UP000176893">
    <property type="component" value="Unassembled WGS sequence"/>
</dbReference>
<reference evidence="2 3" key="1">
    <citation type="journal article" date="2016" name="Nat. Commun.">
        <title>Thousands of microbial genomes shed light on interconnected biogeochemical processes in an aquifer system.</title>
        <authorList>
            <person name="Anantharaman K."/>
            <person name="Brown C.T."/>
            <person name="Hug L.A."/>
            <person name="Sharon I."/>
            <person name="Castelle C.J."/>
            <person name="Probst A.J."/>
            <person name="Thomas B.C."/>
            <person name="Singh A."/>
            <person name="Wilkins M.J."/>
            <person name="Karaoz U."/>
            <person name="Brodie E.L."/>
            <person name="Williams K.H."/>
            <person name="Hubbard S.S."/>
            <person name="Banfield J.F."/>
        </authorList>
    </citation>
    <scope>NUCLEOTIDE SEQUENCE [LARGE SCALE GENOMIC DNA]</scope>
</reference>